<keyword evidence="1" id="KW-0393">Immunoglobulin domain</keyword>
<dbReference type="GeneTree" id="ENSGT00990000203876"/>
<dbReference type="GO" id="GO:0042289">
    <property type="term" value="F:MHC class II protein binding"/>
    <property type="evidence" value="ECO:0007669"/>
    <property type="project" value="TreeGrafter"/>
</dbReference>
<dbReference type="GO" id="GO:0009897">
    <property type="term" value="C:external side of plasma membrane"/>
    <property type="evidence" value="ECO:0007669"/>
    <property type="project" value="TreeGrafter"/>
</dbReference>
<accession>A0A3P8R308</accession>
<dbReference type="InterPro" id="IPR007110">
    <property type="entry name" value="Ig-like_dom"/>
</dbReference>
<dbReference type="GO" id="GO:0042110">
    <property type="term" value="P:T cell activation"/>
    <property type="evidence" value="ECO:0007669"/>
    <property type="project" value="TreeGrafter"/>
</dbReference>
<dbReference type="SUPFAM" id="SSF48726">
    <property type="entry name" value="Immunoglobulin"/>
    <property type="match status" value="3"/>
</dbReference>
<keyword evidence="2" id="KW-0472">Membrane</keyword>
<dbReference type="Pfam" id="PF00047">
    <property type="entry name" value="ig"/>
    <property type="match status" value="2"/>
</dbReference>
<dbReference type="InterPro" id="IPR013783">
    <property type="entry name" value="Ig-like_fold"/>
</dbReference>
<proteinExistence type="predicted"/>
<dbReference type="CTD" id="3902"/>
<reference evidence="6" key="2">
    <citation type="submission" date="2023-03" db="EMBL/GenBank/DDBJ databases">
        <authorList>
            <consortium name="Wellcome Sanger Institute Data Sharing"/>
        </authorList>
    </citation>
    <scope>NUCLEOTIDE SEQUENCE [LARGE SCALE GENOMIC DNA]</scope>
</reference>
<keyword evidence="2" id="KW-1133">Transmembrane helix</keyword>
<reference evidence="5" key="4">
    <citation type="submission" date="2025-09" db="UniProtKB">
        <authorList>
            <consortium name="Ensembl"/>
        </authorList>
    </citation>
    <scope>IDENTIFICATION</scope>
</reference>
<dbReference type="Proteomes" id="UP000265100">
    <property type="component" value="Chromosome 11"/>
</dbReference>
<protein>
    <recommendedName>
        <fullName evidence="4">Ig-like domain-containing protein</fullName>
    </recommendedName>
</protein>
<dbReference type="Gene3D" id="2.60.40.10">
    <property type="entry name" value="Immunoglobulins"/>
    <property type="match status" value="3"/>
</dbReference>
<dbReference type="Ensembl" id="ENSACLT00000036689.2">
    <property type="protein sequence ID" value="ENSACLP00000035849.2"/>
    <property type="gene ID" value="ENSACLG00000024272.2"/>
</dbReference>
<dbReference type="RefSeq" id="XP_026041261.1">
    <property type="nucleotide sequence ID" value="XM_026185476.1"/>
</dbReference>
<dbReference type="OMA" id="LWVAPVE"/>
<dbReference type="InterPro" id="IPR003599">
    <property type="entry name" value="Ig_sub"/>
</dbReference>
<feature type="chain" id="PRO_5044317759" description="Ig-like domain-containing protein" evidence="3">
    <location>
        <begin position="25"/>
        <end position="476"/>
    </location>
</feature>
<dbReference type="GO" id="GO:1990782">
    <property type="term" value="F:protein tyrosine kinase binding"/>
    <property type="evidence" value="ECO:0007669"/>
    <property type="project" value="TreeGrafter"/>
</dbReference>
<evidence type="ECO:0000259" key="4">
    <source>
        <dbReference type="PROSITE" id="PS50835"/>
    </source>
</evidence>
<sequence>MNKTNLLDFFIFGMVSILITGSRCEAIHSEVFAAEGSDVVLPCKYPAILISSPPAIVWSHKEKGTIWRKERSGLEYRGSRWSQRVQCPHLQLDSGTFSIQINNVTEDVVGLYSCKVDLRNQVIEKQVMLRLIKVSFSPPAPLSGSNTQLSCALKPWRHGVSVEWMLNNNPYLPQAKTGLHGDKVSRVLRVTEKESGTWTCVVTYKGEKGQASAALDVKGIIQPPKDNAKVYATVGSPVTLPCVFSSGLRTLSAGWEKINPVSPSTRDLQLLSLASSSPDRLRWDRSIRINEVTYEDEGKYRCSGNVGEQRLTRTLQLVVAKIVRLKQKYSTTLTCQLSDASEVTEYEWAHVTYDENGTAVVGSIQKGKDIIITDGSEESWGEWTCSFYGQDGLLGNVTYNTHLMSGLSGQKSSSASNNTATVVGLSFLLIVLLLIVAQMYKNRQRRKRIFQYPALETIVHTISNEREERERNREKI</sequence>
<evidence type="ECO:0000256" key="1">
    <source>
        <dbReference type="ARBA" id="ARBA00023319"/>
    </source>
</evidence>
<dbReference type="PROSITE" id="PS50835">
    <property type="entry name" value="IG_LIKE"/>
    <property type="match status" value="3"/>
</dbReference>
<dbReference type="GO" id="GO:0035723">
    <property type="term" value="P:interleukin-15-mediated signaling pathway"/>
    <property type="evidence" value="ECO:0007669"/>
    <property type="project" value="TreeGrafter"/>
</dbReference>
<keyword evidence="2" id="KW-0812">Transmembrane</keyword>
<dbReference type="PANTHER" id="PTHR11422">
    <property type="entry name" value="T-CELL SURFACE GLYCOPROTEIN CD4"/>
    <property type="match status" value="1"/>
</dbReference>
<dbReference type="InterPro" id="IPR036179">
    <property type="entry name" value="Ig-like_dom_sf"/>
</dbReference>
<feature type="transmembrane region" description="Helical" evidence="2">
    <location>
        <begin position="420"/>
        <end position="440"/>
    </location>
</feature>
<evidence type="ECO:0000313" key="6">
    <source>
        <dbReference type="Proteomes" id="UP000265100"/>
    </source>
</evidence>
<feature type="signal peptide" evidence="3">
    <location>
        <begin position="1"/>
        <end position="24"/>
    </location>
</feature>
<dbReference type="PANTHER" id="PTHR11422:SF12">
    <property type="entry name" value="MICROFIBRIL-ASSOCIATED GLYCOPROTEIN 3"/>
    <property type="match status" value="1"/>
</dbReference>
<evidence type="ECO:0000313" key="5">
    <source>
        <dbReference type="Ensembl" id="ENSACLP00000035849.2"/>
    </source>
</evidence>
<feature type="domain" description="Ig-like" evidence="4">
    <location>
        <begin position="224"/>
        <end position="312"/>
    </location>
</feature>
<evidence type="ECO:0000256" key="3">
    <source>
        <dbReference type="SAM" id="SignalP"/>
    </source>
</evidence>
<reference evidence="5" key="3">
    <citation type="submission" date="2025-08" db="UniProtKB">
        <authorList>
            <consortium name="Ensembl"/>
        </authorList>
    </citation>
    <scope>IDENTIFICATION</scope>
</reference>
<evidence type="ECO:0000256" key="2">
    <source>
        <dbReference type="SAM" id="Phobius"/>
    </source>
</evidence>
<dbReference type="InterPro" id="IPR013151">
    <property type="entry name" value="Immunoglobulin_dom"/>
</dbReference>
<feature type="domain" description="Ig-like" evidence="4">
    <location>
        <begin position="144"/>
        <end position="216"/>
    </location>
</feature>
<dbReference type="GO" id="GO:0045121">
    <property type="term" value="C:membrane raft"/>
    <property type="evidence" value="ECO:0007669"/>
    <property type="project" value="TreeGrafter"/>
</dbReference>
<keyword evidence="3" id="KW-0732">Signal</keyword>
<dbReference type="SMART" id="SM00409">
    <property type="entry name" value="IG"/>
    <property type="match status" value="3"/>
</dbReference>
<dbReference type="Bgee" id="ENSACLG00000024272">
    <property type="expression patterns" value="Expressed in anal fin"/>
</dbReference>
<dbReference type="GO" id="GO:0070374">
    <property type="term" value="P:positive regulation of ERK1 and ERK2 cascade"/>
    <property type="evidence" value="ECO:0007669"/>
    <property type="project" value="TreeGrafter"/>
</dbReference>
<keyword evidence="6" id="KW-1185">Reference proteome</keyword>
<dbReference type="AlphaFoldDB" id="A0A3P8R308"/>
<organism evidence="5 6">
    <name type="scientific">Astatotilapia calliptera</name>
    <name type="common">Eastern happy</name>
    <name type="synonym">Chromis callipterus</name>
    <dbReference type="NCBI Taxonomy" id="8154"/>
    <lineage>
        <taxon>Eukaryota</taxon>
        <taxon>Metazoa</taxon>
        <taxon>Chordata</taxon>
        <taxon>Craniata</taxon>
        <taxon>Vertebrata</taxon>
        <taxon>Euteleostomi</taxon>
        <taxon>Actinopterygii</taxon>
        <taxon>Neopterygii</taxon>
        <taxon>Teleostei</taxon>
        <taxon>Neoteleostei</taxon>
        <taxon>Acanthomorphata</taxon>
        <taxon>Ovalentaria</taxon>
        <taxon>Cichlomorphae</taxon>
        <taxon>Cichliformes</taxon>
        <taxon>Cichlidae</taxon>
        <taxon>African cichlids</taxon>
        <taxon>Pseudocrenilabrinae</taxon>
        <taxon>Haplochromini</taxon>
        <taxon>Astatotilapia</taxon>
    </lineage>
</organism>
<dbReference type="GeneID" id="113032519"/>
<dbReference type="STRING" id="8154.ENSACLP00000035849"/>
<feature type="domain" description="Ig-like" evidence="4">
    <location>
        <begin position="35"/>
        <end position="130"/>
    </location>
</feature>
<name>A0A3P8R308_ASTCA</name>
<reference evidence="5 6" key="1">
    <citation type="submission" date="2018-05" db="EMBL/GenBank/DDBJ databases">
        <authorList>
            <person name="Datahose"/>
        </authorList>
    </citation>
    <scope>NUCLEOTIDE SEQUENCE</scope>
</reference>